<dbReference type="EC" id="2.4.1.-" evidence="8"/>
<proteinExistence type="inferred from homology"/>
<evidence type="ECO:0000256" key="7">
    <source>
        <dbReference type="ARBA" id="ARBA00023136"/>
    </source>
</evidence>
<evidence type="ECO:0000313" key="10">
    <source>
        <dbReference type="Proteomes" id="UP001327560"/>
    </source>
</evidence>
<evidence type="ECO:0000256" key="5">
    <source>
        <dbReference type="ARBA" id="ARBA00022692"/>
    </source>
</evidence>
<accession>A0AAQ3KWC6</accession>
<keyword evidence="3 8" id="KW-0328">Glycosyltransferase</keyword>
<dbReference type="GO" id="GO:0005737">
    <property type="term" value="C:cytoplasm"/>
    <property type="evidence" value="ECO:0007669"/>
    <property type="project" value="TreeGrafter"/>
</dbReference>
<protein>
    <recommendedName>
        <fullName evidence="8">Glycosyltransferase family 92 protein</fullName>
        <ecNumber evidence="8">2.4.1.-</ecNumber>
    </recommendedName>
</protein>
<evidence type="ECO:0000256" key="8">
    <source>
        <dbReference type="RuleBase" id="RU366017"/>
    </source>
</evidence>
<keyword evidence="10" id="KW-1185">Reference proteome</keyword>
<dbReference type="PANTHER" id="PTHR21461">
    <property type="entry name" value="GLYCOSYLTRANSFERASE FAMILY 92 PROTEIN"/>
    <property type="match status" value="1"/>
</dbReference>
<dbReference type="Proteomes" id="UP001327560">
    <property type="component" value="Chromosome 7"/>
</dbReference>
<evidence type="ECO:0000256" key="2">
    <source>
        <dbReference type="ARBA" id="ARBA00007647"/>
    </source>
</evidence>
<reference evidence="9 10" key="1">
    <citation type="submission" date="2023-10" db="EMBL/GenBank/DDBJ databases">
        <title>Chromosome-scale genome assembly provides insights into flower coloration mechanisms of Canna indica.</title>
        <authorList>
            <person name="Li C."/>
        </authorList>
    </citation>
    <scope>NUCLEOTIDE SEQUENCE [LARGE SCALE GENOMIC DNA]</scope>
    <source>
        <tissue evidence="9">Flower</tissue>
    </source>
</reference>
<dbReference type="Pfam" id="PF01697">
    <property type="entry name" value="Glyco_transf_92"/>
    <property type="match status" value="1"/>
</dbReference>
<dbReference type="InterPro" id="IPR008166">
    <property type="entry name" value="Glyco_transf_92"/>
</dbReference>
<keyword evidence="5" id="KW-0812">Transmembrane</keyword>
<keyword evidence="4 8" id="KW-0808">Transferase</keyword>
<organism evidence="9 10">
    <name type="scientific">Canna indica</name>
    <name type="common">Indian-shot</name>
    <dbReference type="NCBI Taxonomy" id="4628"/>
    <lineage>
        <taxon>Eukaryota</taxon>
        <taxon>Viridiplantae</taxon>
        <taxon>Streptophyta</taxon>
        <taxon>Embryophyta</taxon>
        <taxon>Tracheophyta</taxon>
        <taxon>Spermatophyta</taxon>
        <taxon>Magnoliopsida</taxon>
        <taxon>Liliopsida</taxon>
        <taxon>Zingiberales</taxon>
        <taxon>Cannaceae</taxon>
        <taxon>Canna</taxon>
    </lineage>
</organism>
<keyword evidence="6" id="KW-1133">Transmembrane helix</keyword>
<keyword evidence="7" id="KW-0472">Membrane</keyword>
<name>A0AAQ3KWC6_9LILI</name>
<evidence type="ECO:0000256" key="1">
    <source>
        <dbReference type="ARBA" id="ARBA00004167"/>
    </source>
</evidence>
<dbReference type="AlphaFoldDB" id="A0AAQ3KWC6"/>
<dbReference type="GO" id="GO:0016020">
    <property type="term" value="C:membrane"/>
    <property type="evidence" value="ECO:0007669"/>
    <property type="project" value="UniProtKB-SubCell"/>
</dbReference>
<evidence type="ECO:0000256" key="6">
    <source>
        <dbReference type="ARBA" id="ARBA00022989"/>
    </source>
</evidence>
<comment type="similarity">
    <text evidence="2 8">Belongs to the glycosyltransferase 92 family.</text>
</comment>
<gene>
    <name evidence="9" type="ORF">Cni_G22206</name>
</gene>
<dbReference type="PANTHER" id="PTHR21461:SF69">
    <property type="entry name" value="GLYCOSYLTRANSFERASE FAMILY 92 PROTEIN"/>
    <property type="match status" value="1"/>
</dbReference>
<dbReference type="GO" id="GO:0016757">
    <property type="term" value="F:glycosyltransferase activity"/>
    <property type="evidence" value="ECO:0007669"/>
    <property type="project" value="UniProtKB-UniRule"/>
</dbReference>
<comment type="subcellular location">
    <subcellularLocation>
        <location evidence="1">Membrane</location>
        <topology evidence="1">Single-pass membrane protein</topology>
    </subcellularLocation>
</comment>
<evidence type="ECO:0000313" key="9">
    <source>
        <dbReference type="EMBL" id="WOL13436.1"/>
    </source>
</evidence>
<evidence type="ECO:0000256" key="3">
    <source>
        <dbReference type="ARBA" id="ARBA00022676"/>
    </source>
</evidence>
<sequence length="559" mass="62138">MRRKLTTSLLFIAIFVFLAASFSYHIFRDILPSAVSSPSPPPPPLTSRSAALNQPIDRLANNAVRELLGSLPRHQSPLPLDSILLPDWEVLLLLPPNASSSADAASLSCLFHSGANSPARTAGPSAFRCTLPNRLRRVRPFYTPRLIGPSDAVSPLVGLEDPAPREMIRWSGRIAYESFSTDDDVIVFAKGINRRKDFNLPAAGIQCIFSPASGGAAIAATPATTSAQEVFRCPHPPAAEVSRTGSVRVSLSIGPDEAPIPTVANYELPRHGKASRERFRICSCTMVFNVAKFLPEWVAYHAGVGIEQFILYDNGSEDGLDSVVSQLVSEGFNMETRSWPWPKTQEAGFSHCAAENRDECEWMAFLDVDEFVLAPAWTGSDRPDRSMISSLISVPPEVGQVAIRCLDFGPSGQRVHPRGGATQGYTCRRRIDERHKSFVRLDAVGYSLTNSIHHFELGDEFKTRWKNVREARVNHYKYQAWDEFKVKFRRRVSTYVADWRESTNLGSKDRTPGLGSEPIEPRGWAGKFCEVNDTLIRDTTRRWFGTVGPSGEYQMIWQN</sequence>
<dbReference type="EMBL" id="CP136896">
    <property type="protein sequence ID" value="WOL13436.1"/>
    <property type="molecule type" value="Genomic_DNA"/>
</dbReference>
<evidence type="ECO:0000256" key="4">
    <source>
        <dbReference type="ARBA" id="ARBA00022679"/>
    </source>
</evidence>